<evidence type="ECO:0000313" key="3">
    <source>
        <dbReference type="Proteomes" id="UP000515512"/>
    </source>
</evidence>
<dbReference type="SUPFAM" id="SSF51735">
    <property type="entry name" value="NAD(P)-binding Rossmann-fold domains"/>
    <property type="match status" value="1"/>
</dbReference>
<dbReference type="PANTHER" id="PTHR43796">
    <property type="entry name" value="CARBOXYNORSPERMIDINE SYNTHASE"/>
    <property type="match status" value="1"/>
</dbReference>
<dbReference type="Pfam" id="PF03435">
    <property type="entry name" value="Sacchrp_dh_NADP"/>
    <property type="match status" value="1"/>
</dbReference>
<organism evidence="2 3">
    <name type="scientific">Nocardia huaxiensis</name>
    <dbReference type="NCBI Taxonomy" id="2755382"/>
    <lineage>
        <taxon>Bacteria</taxon>
        <taxon>Bacillati</taxon>
        <taxon>Actinomycetota</taxon>
        <taxon>Actinomycetes</taxon>
        <taxon>Mycobacteriales</taxon>
        <taxon>Nocardiaceae</taxon>
        <taxon>Nocardia</taxon>
    </lineage>
</organism>
<keyword evidence="3" id="KW-1185">Reference proteome</keyword>
<evidence type="ECO:0000313" key="2">
    <source>
        <dbReference type="EMBL" id="QLY29187.1"/>
    </source>
</evidence>
<protein>
    <submittedName>
        <fullName evidence="2">Saccharopine dehydrogenase NADP-binding domain-containing protein</fullName>
    </submittedName>
</protein>
<evidence type="ECO:0000259" key="1">
    <source>
        <dbReference type="Pfam" id="PF03435"/>
    </source>
</evidence>
<dbReference type="AlphaFoldDB" id="A0A7D6ZFN4"/>
<accession>A0A7D6ZFN4</accession>
<reference evidence="2 3" key="1">
    <citation type="submission" date="2020-07" db="EMBL/GenBank/DDBJ databases">
        <authorList>
            <person name="Zhuang K."/>
            <person name="Ran Y."/>
        </authorList>
    </citation>
    <scope>NUCLEOTIDE SEQUENCE [LARGE SCALE GENOMIC DNA]</scope>
    <source>
        <strain evidence="2 3">WCH-YHL-001</strain>
    </source>
</reference>
<gene>
    <name evidence="2" type="ORF">H0264_28425</name>
</gene>
<name>A0A7D6ZFN4_9NOCA</name>
<dbReference type="Gene3D" id="3.30.360.10">
    <property type="entry name" value="Dihydrodipicolinate Reductase, domain 2"/>
    <property type="match status" value="1"/>
</dbReference>
<sequence length="407" mass="42982">MRVLALGGAGAMGAVAVEAVLRLPGIDELVIADRDLSAAQRVAAAHAHAPLPVRAAHVDVTDRAALREVLRPADVVLNTVGPYYEFGLEVLWAAIENHTHYLDLCDDWEPTIDMLKLDAAARGSGICAVLGMGASPGISNLLALAATRRLDTVDDVYTAWPVDVPADDGAEQFAGAGGRPSAAAVHWMAQLSGTISVVEAGGPARWRPLRPIPLELPGNRRGTAYTVGHPEPVTLRHTVRPAGVSATLMVVTPSTVAYLDGLRRDIDRGRLTAESAAAKLMKPGVLRGIRAHATAGRYAAPGTLPPFFAVAYGSKDGRRHAVLARIDDENARGAREFTADMARATAIPLALGLSQLLDGLVRRPGVHAPEAVIDPDRMFRDLGRELGCPPGTSCLLIEEEPLARPGH</sequence>
<dbReference type="InterPro" id="IPR005097">
    <property type="entry name" value="Sacchrp_dh_NADP-bd"/>
</dbReference>
<dbReference type="RefSeq" id="WP_181580392.1">
    <property type="nucleotide sequence ID" value="NZ_CP059399.1"/>
</dbReference>
<dbReference type="Gene3D" id="3.40.50.720">
    <property type="entry name" value="NAD(P)-binding Rossmann-like Domain"/>
    <property type="match status" value="1"/>
</dbReference>
<dbReference type="PANTHER" id="PTHR43796:SF2">
    <property type="entry name" value="CARBOXYNORSPERMIDINE SYNTHASE"/>
    <property type="match status" value="1"/>
</dbReference>
<dbReference type="InterPro" id="IPR036291">
    <property type="entry name" value="NAD(P)-bd_dom_sf"/>
</dbReference>
<dbReference type="KEGG" id="nhu:H0264_28425"/>
<dbReference type="EMBL" id="CP059399">
    <property type="protein sequence ID" value="QLY29187.1"/>
    <property type="molecule type" value="Genomic_DNA"/>
</dbReference>
<proteinExistence type="predicted"/>
<dbReference type="Proteomes" id="UP000515512">
    <property type="component" value="Chromosome"/>
</dbReference>
<feature type="domain" description="Saccharopine dehydrogenase NADP binding" evidence="1">
    <location>
        <begin position="4"/>
        <end position="129"/>
    </location>
</feature>